<dbReference type="RefSeq" id="WP_047212709.1">
    <property type="nucleotide sequence ID" value="NZ_CP011568.3"/>
</dbReference>
<reference evidence="4" key="1">
    <citation type="submission" date="2015-06" db="EMBL/GenBank/DDBJ databases">
        <authorList>
            <person name="Lim Y.L."/>
            <person name="Ee R."/>
            <person name="Yong D."/>
            <person name="How K.Y."/>
            <person name="Yin W.F."/>
            <person name="Chan K.G."/>
        </authorList>
    </citation>
    <scope>NUCLEOTIDE SEQUENCE [LARGE SCALE GENOMIC DNA]</scope>
    <source>
        <strain evidence="4">DSM 25325</strain>
    </source>
</reference>
<dbReference type="PROSITE" id="PS51257">
    <property type="entry name" value="PROKAR_LIPOPROTEIN"/>
    <property type="match status" value="1"/>
</dbReference>
<dbReference type="STRING" id="445709.ABW99_01935"/>
<evidence type="ECO:0000256" key="1">
    <source>
        <dbReference type="ARBA" id="ARBA00022729"/>
    </source>
</evidence>
<dbReference type="PATRIC" id="fig|445709.3.peg.420"/>
<evidence type="ECO:0000313" key="3">
    <source>
        <dbReference type="EMBL" id="AKJ67172.1"/>
    </source>
</evidence>
<organism evidence="3 4">
    <name type="scientific">Pandoraea thiooxydans</name>
    <dbReference type="NCBI Taxonomy" id="445709"/>
    <lineage>
        <taxon>Bacteria</taxon>
        <taxon>Pseudomonadati</taxon>
        <taxon>Pseudomonadota</taxon>
        <taxon>Betaproteobacteria</taxon>
        <taxon>Burkholderiales</taxon>
        <taxon>Burkholderiaceae</taxon>
        <taxon>Pandoraea</taxon>
    </lineage>
</organism>
<accession>A0A0G3EPB7</accession>
<protein>
    <submittedName>
        <fullName evidence="3">Uncharacterized protein</fullName>
    </submittedName>
</protein>
<keyword evidence="1 2" id="KW-0732">Signal</keyword>
<dbReference type="AlphaFoldDB" id="A0A0G3EPB7"/>
<dbReference type="EMBL" id="CP011568">
    <property type="protein sequence ID" value="AKJ67172.1"/>
    <property type="molecule type" value="Genomic_DNA"/>
</dbReference>
<gene>
    <name evidence="3" type="ORF">ABW99_01935</name>
</gene>
<dbReference type="GO" id="GO:0019867">
    <property type="term" value="C:outer membrane"/>
    <property type="evidence" value="ECO:0007669"/>
    <property type="project" value="InterPro"/>
</dbReference>
<dbReference type="InterPro" id="IPR037873">
    <property type="entry name" value="BamE-like"/>
</dbReference>
<keyword evidence="4" id="KW-1185">Reference proteome</keyword>
<evidence type="ECO:0000256" key="2">
    <source>
        <dbReference type="SAM" id="SignalP"/>
    </source>
</evidence>
<dbReference type="KEGG" id="ptx:ABW99_01935"/>
<evidence type="ECO:0000313" key="4">
    <source>
        <dbReference type="Proteomes" id="UP000036700"/>
    </source>
</evidence>
<sequence length="189" mass="20730">MNLRRIQSGVAMGLFASMLALFGCDQQQIDKVRQKARDVAAAVKPDNLLLRGLQAGVSTEAQVRAQMGRPAMVWQNPDGSKRLEYPRGPAGVRTYMVDIGADGKLLAISQALSAENFAKVHPGMSEDEVRRLLGKPTGTAAYRLKNESVWSWRWLEDGVNQPAQFNVYFGPDGKVATTSRSNDPATERP</sequence>
<feature type="signal peptide" evidence="2">
    <location>
        <begin position="1"/>
        <end position="22"/>
    </location>
</feature>
<name>A0A0G3EPB7_9BURK</name>
<feature type="chain" id="PRO_5002553294" evidence="2">
    <location>
        <begin position="23"/>
        <end position="189"/>
    </location>
</feature>
<dbReference type="Proteomes" id="UP000036700">
    <property type="component" value="Chromosome"/>
</dbReference>
<proteinExistence type="predicted"/>
<dbReference type="Gene3D" id="3.30.1450.10">
    <property type="match status" value="1"/>
</dbReference>